<keyword evidence="3" id="KW-1185">Reference proteome</keyword>
<evidence type="ECO:0000313" key="3">
    <source>
        <dbReference type="Proteomes" id="UP001632038"/>
    </source>
</evidence>
<evidence type="ECO:0000313" key="2">
    <source>
        <dbReference type="EMBL" id="KAL3623066.1"/>
    </source>
</evidence>
<organism evidence="2 3">
    <name type="scientific">Castilleja foliolosa</name>
    <dbReference type="NCBI Taxonomy" id="1961234"/>
    <lineage>
        <taxon>Eukaryota</taxon>
        <taxon>Viridiplantae</taxon>
        <taxon>Streptophyta</taxon>
        <taxon>Embryophyta</taxon>
        <taxon>Tracheophyta</taxon>
        <taxon>Spermatophyta</taxon>
        <taxon>Magnoliopsida</taxon>
        <taxon>eudicotyledons</taxon>
        <taxon>Gunneridae</taxon>
        <taxon>Pentapetalae</taxon>
        <taxon>asterids</taxon>
        <taxon>lamiids</taxon>
        <taxon>Lamiales</taxon>
        <taxon>Orobanchaceae</taxon>
        <taxon>Pedicularideae</taxon>
        <taxon>Castillejinae</taxon>
        <taxon>Castilleja</taxon>
    </lineage>
</organism>
<accession>A0ABD3C1M7</accession>
<comment type="caution">
    <text evidence="2">The sequence shown here is derived from an EMBL/GenBank/DDBJ whole genome shotgun (WGS) entry which is preliminary data.</text>
</comment>
<feature type="compositionally biased region" description="Polar residues" evidence="1">
    <location>
        <begin position="51"/>
        <end position="61"/>
    </location>
</feature>
<gene>
    <name evidence="2" type="ORF">CASFOL_031882</name>
</gene>
<protein>
    <submittedName>
        <fullName evidence="2">Uncharacterized protein</fullName>
    </submittedName>
</protein>
<evidence type="ECO:0000256" key="1">
    <source>
        <dbReference type="SAM" id="MobiDB-lite"/>
    </source>
</evidence>
<proteinExistence type="predicted"/>
<dbReference type="EMBL" id="JAVIJP010000054">
    <property type="protein sequence ID" value="KAL3623066.1"/>
    <property type="molecule type" value="Genomic_DNA"/>
</dbReference>
<name>A0ABD3C1M7_9LAMI</name>
<dbReference type="Proteomes" id="UP001632038">
    <property type="component" value="Unassembled WGS sequence"/>
</dbReference>
<dbReference type="AlphaFoldDB" id="A0ABD3C1M7"/>
<feature type="region of interest" description="Disordered" evidence="1">
    <location>
        <begin position="1"/>
        <end position="61"/>
    </location>
</feature>
<reference evidence="3" key="1">
    <citation type="journal article" date="2024" name="IScience">
        <title>Strigolactones Initiate the Formation of Haustorium-like Structures in Castilleja.</title>
        <authorList>
            <person name="Buerger M."/>
            <person name="Peterson D."/>
            <person name="Chory J."/>
        </authorList>
    </citation>
    <scope>NUCLEOTIDE SEQUENCE [LARGE SCALE GENOMIC DNA]</scope>
</reference>
<sequence>MGAKESRSSHLPHLPNSRPRRRRSQAVGNILEMPNRSISEIPALDLVKKPSGSSKELSSRN</sequence>